<feature type="domain" description="HPP transmembrane region" evidence="2">
    <location>
        <begin position="5"/>
        <end position="149"/>
    </location>
</feature>
<organism evidence="3 4">
    <name type="scientific">Halococcus saccharolyticus DSM 5350</name>
    <dbReference type="NCBI Taxonomy" id="1227455"/>
    <lineage>
        <taxon>Archaea</taxon>
        <taxon>Methanobacteriati</taxon>
        <taxon>Methanobacteriota</taxon>
        <taxon>Stenosarchaea group</taxon>
        <taxon>Halobacteria</taxon>
        <taxon>Halobacteriales</taxon>
        <taxon>Halococcaceae</taxon>
        <taxon>Halococcus</taxon>
    </lineage>
</organism>
<name>M0MGL4_9EURY</name>
<feature type="transmembrane region" description="Helical" evidence="1">
    <location>
        <begin position="12"/>
        <end position="35"/>
    </location>
</feature>
<accession>M0MGL4</accession>
<proteinExistence type="predicted"/>
<dbReference type="RefSeq" id="WP_006078350.1">
    <property type="nucleotide sequence ID" value="NZ_AOMD01000027.1"/>
</dbReference>
<keyword evidence="1" id="KW-0472">Membrane</keyword>
<dbReference type="Proteomes" id="UP000011669">
    <property type="component" value="Unassembled WGS sequence"/>
</dbReference>
<evidence type="ECO:0000313" key="3">
    <source>
        <dbReference type="EMBL" id="EMA43849.1"/>
    </source>
</evidence>
<dbReference type="Pfam" id="PF04982">
    <property type="entry name" value="TM_HPP"/>
    <property type="match status" value="1"/>
</dbReference>
<feature type="transmembrane region" description="Helical" evidence="1">
    <location>
        <begin position="91"/>
        <end position="111"/>
    </location>
</feature>
<evidence type="ECO:0000259" key="2">
    <source>
        <dbReference type="Pfam" id="PF04982"/>
    </source>
</evidence>
<dbReference type="InParanoid" id="M0MGL4"/>
<dbReference type="STRING" id="1227455.C449_12445"/>
<keyword evidence="1" id="KW-1133">Transmembrane helix</keyword>
<dbReference type="InterPro" id="IPR058581">
    <property type="entry name" value="TM_HPP"/>
</dbReference>
<keyword evidence="4" id="KW-1185">Reference proteome</keyword>
<keyword evidence="1" id="KW-0812">Transmembrane</keyword>
<dbReference type="AlphaFoldDB" id="M0MGL4"/>
<gene>
    <name evidence="3" type="ORF">C449_12445</name>
</gene>
<dbReference type="EMBL" id="AOMD01000027">
    <property type="protein sequence ID" value="EMA43849.1"/>
    <property type="molecule type" value="Genomic_DNA"/>
</dbReference>
<evidence type="ECO:0000256" key="1">
    <source>
        <dbReference type="SAM" id="Phobius"/>
    </source>
</evidence>
<dbReference type="OrthoDB" id="167785at2157"/>
<reference evidence="3 4" key="1">
    <citation type="journal article" date="2014" name="PLoS Genet.">
        <title>Phylogenetically driven sequencing of extremely halophilic archaea reveals strategies for static and dynamic osmo-response.</title>
        <authorList>
            <person name="Becker E.A."/>
            <person name="Seitzer P.M."/>
            <person name="Tritt A."/>
            <person name="Larsen D."/>
            <person name="Krusor M."/>
            <person name="Yao A.I."/>
            <person name="Wu D."/>
            <person name="Madern D."/>
            <person name="Eisen J.A."/>
            <person name="Darling A.E."/>
            <person name="Facciotti M.T."/>
        </authorList>
    </citation>
    <scope>NUCLEOTIDE SEQUENCE [LARGE SCALE GENOMIC DNA]</scope>
    <source>
        <strain evidence="3 4">DSM 5350</strain>
    </source>
</reference>
<sequence length="174" mass="17713">MDDRLATGLHTGLLIAVIGVLAWATGLPALFPSLGPSAFVLATFPESEASDTRRVVVSHAIGVVTGLATYHLFAGGIVVTSEIAPLSLPGLRLAASGVGAIVLTVMGMIHLGVRHPPACATTLIVALGLLSSPLEGVLIVAAVAVLLGVQRLLLLTDAALDRRGVFAIGRSRSD</sequence>
<feature type="transmembrane region" description="Helical" evidence="1">
    <location>
        <begin position="123"/>
        <end position="147"/>
    </location>
</feature>
<feature type="transmembrane region" description="Helical" evidence="1">
    <location>
        <begin position="55"/>
        <end position="79"/>
    </location>
</feature>
<dbReference type="PATRIC" id="fig|1227455.4.peg.2551"/>
<evidence type="ECO:0000313" key="4">
    <source>
        <dbReference type="Proteomes" id="UP000011669"/>
    </source>
</evidence>
<comment type="caution">
    <text evidence="3">The sequence shown here is derived from an EMBL/GenBank/DDBJ whole genome shotgun (WGS) entry which is preliminary data.</text>
</comment>
<protein>
    <recommendedName>
        <fullName evidence="2">HPP transmembrane region domain-containing protein</fullName>
    </recommendedName>
</protein>